<keyword evidence="1 3" id="KW-0238">DNA-binding</keyword>
<keyword evidence="2 3" id="KW-0539">Nucleus</keyword>
<sequence>MAQENPKMHNSEISKRLGAEWKLLTEMEKRPFIDEAKRLRALHMKEHPDYKYRPRRKPKTLVKKDTKFGFSISPILSPNVDSIQRSLLPPPPSSGPPPPSFSILDEDPLKFSRSIFPPFTYPLYHSARLRAEDLSAANRSVAADLAFLYGSSLYSQAAAAAAAATWPISCGCPTPVNQSSHPGNQTPPRSPSEGLKRPLTYVLLNKEDTSAQMYTGSATSQHVI</sequence>
<evidence type="ECO:0000259" key="5">
    <source>
        <dbReference type="PROSITE" id="PS50118"/>
    </source>
</evidence>
<dbReference type="Pfam" id="PF00505">
    <property type="entry name" value="HMG_box"/>
    <property type="match status" value="1"/>
</dbReference>
<dbReference type="EMBL" id="JAWJWF010000005">
    <property type="protein sequence ID" value="KAK6632429.1"/>
    <property type="molecule type" value="Genomic_DNA"/>
</dbReference>
<keyword evidence="7" id="KW-1185">Reference proteome</keyword>
<evidence type="ECO:0000256" key="4">
    <source>
        <dbReference type="SAM" id="MobiDB-lite"/>
    </source>
</evidence>
<dbReference type="InterPro" id="IPR036910">
    <property type="entry name" value="HMG_box_dom_sf"/>
</dbReference>
<feature type="region of interest" description="Disordered" evidence="4">
    <location>
        <begin position="176"/>
        <end position="196"/>
    </location>
</feature>
<name>A0ABR1B178_POLSC</name>
<dbReference type="PANTHER" id="PTHR10270">
    <property type="entry name" value="SOX TRANSCRIPTION FACTOR"/>
    <property type="match status" value="1"/>
</dbReference>
<dbReference type="SUPFAM" id="SSF47095">
    <property type="entry name" value="HMG-box"/>
    <property type="match status" value="1"/>
</dbReference>
<evidence type="ECO:0000256" key="3">
    <source>
        <dbReference type="PROSITE-ProRule" id="PRU00267"/>
    </source>
</evidence>
<organism evidence="6 7">
    <name type="scientific">Polyplax serrata</name>
    <name type="common">Common mouse louse</name>
    <dbReference type="NCBI Taxonomy" id="468196"/>
    <lineage>
        <taxon>Eukaryota</taxon>
        <taxon>Metazoa</taxon>
        <taxon>Ecdysozoa</taxon>
        <taxon>Arthropoda</taxon>
        <taxon>Hexapoda</taxon>
        <taxon>Insecta</taxon>
        <taxon>Pterygota</taxon>
        <taxon>Neoptera</taxon>
        <taxon>Paraneoptera</taxon>
        <taxon>Psocodea</taxon>
        <taxon>Troctomorpha</taxon>
        <taxon>Phthiraptera</taxon>
        <taxon>Anoplura</taxon>
        <taxon>Polyplacidae</taxon>
        <taxon>Polyplax</taxon>
    </lineage>
</organism>
<evidence type="ECO:0000313" key="6">
    <source>
        <dbReference type="EMBL" id="KAK6632429.1"/>
    </source>
</evidence>
<feature type="compositionally biased region" description="Polar residues" evidence="4">
    <location>
        <begin position="176"/>
        <end position="187"/>
    </location>
</feature>
<gene>
    <name evidence="6" type="ORF">RUM44_007471</name>
</gene>
<protein>
    <recommendedName>
        <fullName evidence="5">HMG box domain-containing protein</fullName>
    </recommendedName>
</protein>
<dbReference type="SMART" id="SM00398">
    <property type="entry name" value="HMG"/>
    <property type="match status" value="1"/>
</dbReference>
<dbReference type="InterPro" id="IPR050140">
    <property type="entry name" value="SRY-related_HMG-box_TF-like"/>
</dbReference>
<dbReference type="PANTHER" id="PTHR10270:SF324">
    <property type="entry name" value="SOX DOMAIN-CONTAINING PROTEIN DICHAETE-RELATED"/>
    <property type="match status" value="1"/>
</dbReference>
<evidence type="ECO:0000313" key="7">
    <source>
        <dbReference type="Proteomes" id="UP001359485"/>
    </source>
</evidence>
<evidence type="ECO:0000256" key="2">
    <source>
        <dbReference type="ARBA" id="ARBA00023242"/>
    </source>
</evidence>
<dbReference type="InterPro" id="IPR009071">
    <property type="entry name" value="HMG_box_dom"/>
</dbReference>
<feature type="domain" description="HMG box" evidence="5">
    <location>
        <begin position="1"/>
        <end position="51"/>
    </location>
</feature>
<accession>A0ABR1B178</accession>
<evidence type="ECO:0000256" key="1">
    <source>
        <dbReference type="ARBA" id="ARBA00023125"/>
    </source>
</evidence>
<proteinExistence type="predicted"/>
<reference evidence="6 7" key="1">
    <citation type="submission" date="2023-09" db="EMBL/GenBank/DDBJ databases">
        <title>Genomes of two closely related lineages of the louse Polyplax serrata with different host specificities.</title>
        <authorList>
            <person name="Martinu J."/>
            <person name="Tarabai H."/>
            <person name="Stefka J."/>
            <person name="Hypsa V."/>
        </authorList>
    </citation>
    <scope>NUCLEOTIDE SEQUENCE [LARGE SCALE GENOMIC DNA]</scope>
    <source>
        <strain evidence="6">98ZLc_SE</strain>
    </source>
</reference>
<dbReference type="Gene3D" id="1.10.30.10">
    <property type="entry name" value="High mobility group box domain"/>
    <property type="match status" value="1"/>
</dbReference>
<dbReference type="PROSITE" id="PS50118">
    <property type="entry name" value="HMG_BOX_2"/>
    <property type="match status" value="1"/>
</dbReference>
<comment type="caution">
    <text evidence="6">The sequence shown here is derived from an EMBL/GenBank/DDBJ whole genome shotgun (WGS) entry which is preliminary data.</text>
</comment>
<feature type="DNA-binding region" description="HMG box" evidence="3">
    <location>
        <begin position="1"/>
        <end position="51"/>
    </location>
</feature>
<dbReference type="Proteomes" id="UP001359485">
    <property type="component" value="Unassembled WGS sequence"/>
</dbReference>